<evidence type="ECO:0000259" key="5">
    <source>
        <dbReference type="PROSITE" id="PS51464"/>
    </source>
</evidence>
<dbReference type="PANTHER" id="PTHR30514">
    <property type="entry name" value="GLUCOKINASE"/>
    <property type="match status" value="1"/>
</dbReference>
<evidence type="ECO:0000256" key="1">
    <source>
        <dbReference type="ARBA" id="ARBA00023015"/>
    </source>
</evidence>
<keyword evidence="1" id="KW-0805">Transcription regulation</keyword>
<dbReference type="Proteomes" id="UP001589609">
    <property type="component" value="Unassembled WGS sequence"/>
</dbReference>
<dbReference type="InterPro" id="IPR000281">
    <property type="entry name" value="HTH_RpiR"/>
</dbReference>
<dbReference type="PANTHER" id="PTHR30514:SF1">
    <property type="entry name" value="HTH-TYPE TRANSCRIPTIONAL REGULATOR HEXR-RELATED"/>
    <property type="match status" value="1"/>
</dbReference>
<dbReference type="InterPro" id="IPR001347">
    <property type="entry name" value="SIS_dom"/>
</dbReference>
<dbReference type="Gene3D" id="3.40.50.10490">
    <property type="entry name" value="Glucose-6-phosphate isomerase like protein, domain 1"/>
    <property type="match status" value="1"/>
</dbReference>
<dbReference type="Pfam" id="PF01418">
    <property type="entry name" value="HTH_6"/>
    <property type="match status" value="1"/>
</dbReference>
<feature type="domain" description="HTH rpiR-type" evidence="4">
    <location>
        <begin position="1"/>
        <end position="76"/>
    </location>
</feature>
<dbReference type="SUPFAM" id="SSF53697">
    <property type="entry name" value="SIS domain"/>
    <property type="match status" value="1"/>
</dbReference>
<dbReference type="Pfam" id="PF01380">
    <property type="entry name" value="SIS"/>
    <property type="match status" value="1"/>
</dbReference>
<sequence>MIKNKIHTLYPSFTKSEQKVANAILQHGKQTIYFSVTELAEAADVGEATILRFCRKLGYKGYQEFKLALAREPSDEAGHGGEEKSDVIQRLLHGYAESLEDSSRFLNREVLTAAVNALFRARSVHIFGTGLSGVTAVDMKYRFWMARKHADAATDYHAQRMTAGALTEGDVVIAISITGNETEMAQALQEAKRNGAIILAITHYADSVVTQAADYVLFTTGAETFAGAKLSQLFIADCLCEGIALQEKESSDNG</sequence>
<dbReference type="PROSITE" id="PS51464">
    <property type="entry name" value="SIS"/>
    <property type="match status" value="1"/>
</dbReference>
<dbReference type="InterPro" id="IPR009057">
    <property type="entry name" value="Homeodomain-like_sf"/>
</dbReference>
<feature type="domain" description="SIS" evidence="5">
    <location>
        <begin position="114"/>
        <end position="249"/>
    </location>
</feature>
<dbReference type="EMBL" id="JBHMAF010000017">
    <property type="protein sequence ID" value="MFB9757773.1"/>
    <property type="molecule type" value="Genomic_DNA"/>
</dbReference>
<dbReference type="PROSITE" id="PS51071">
    <property type="entry name" value="HTH_RPIR"/>
    <property type="match status" value="1"/>
</dbReference>
<dbReference type="InterPro" id="IPR036388">
    <property type="entry name" value="WH-like_DNA-bd_sf"/>
</dbReference>
<protein>
    <submittedName>
        <fullName evidence="6">MurR/RpiR family transcriptional regulator</fullName>
    </submittedName>
</protein>
<dbReference type="Gene3D" id="1.10.10.10">
    <property type="entry name" value="Winged helix-like DNA-binding domain superfamily/Winged helix DNA-binding domain"/>
    <property type="match status" value="1"/>
</dbReference>
<dbReference type="InterPro" id="IPR035472">
    <property type="entry name" value="RpiR-like_SIS"/>
</dbReference>
<dbReference type="InterPro" id="IPR047640">
    <property type="entry name" value="RpiR-like"/>
</dbReference>
<reference evidence="6 7" key="1">
    <citation type="submission" date="2024-09" db="EMBL/GenBank/DDBJ databases">
        <authorList>
            <person name="Sun Q."/>
            <person name="Mori K."/>
        </authorList>
    </citation>
    <scope>NUCLEOTIDE SEQUENCE [LARGE SCALE GENOMIC DNA]</scope>
    <source>
        <strain evidence="6 7">JCM 11201</strain>
    </source>
</reference>
<evidence type="ECO:0000256" key="3">
    <source>
        <dbReference type="ARBA" id="ARBA00023163"/>
    </source>
</evidence>
<gene>
    <name evidence="6" type="ORF">ACFFMS_04345</name>
</gene>
<proteinExistence type="predicted"/>
<evidence type="ECO:0000259" key="4">
    <source>
        <dbReference type="PROSITE" id="PS51071"/>
    </source>
</evidence>
<comment type="caution">
    <text evidence="6">The sequence shown here is derived from an EMBL/GenBank/DDBJ whole genome shotgun (WGS) entry which is preliminary data.</text>
</comment>
<organism evidence="6 7">
    <name type="scientific">Ectobacillus funiculus</name>
    <dbReference type="NCBI Taxonomy" id="137993"/>
    <lineage>
        <taxon>Bacteria</taxon>
        <taxon>Bacillati</taxon>
        <taxon>Bacillota</taxon>
        <taxon>Bacilli</taxon>
        <taxon>Bacillales</taxon>
        <taxon>Bacillaceae</taxon>
        <taxon>Ectobacillus</taxon>
    </lineage>
</organism>
<keyword evidence="3" id="KW-0804">Transcription</keyword>
<keyword evidence="7" id="KW-1185">Reference proteome</keyword>
<name>A0ABV5WB03_9BACI</name>
<evidence type="ECO:0000256" key="2">
    <source>
        <dbReference type="ARBA" id="ARBA00023125"/>
    </source>
</evidence>
<dbReference type="SUPFAM" id="SSF46689">
    <property type="entry name" value="Homeodomain-like"/>
    <property type="match status" value="1"/>
</dbReference>
<keyword evidence="2" id="KW-0238">DNA-binding</keyword>
<dbReference type="InterPro" id="IPR046348">
    <property type="entry name" value="SIS_dom_sf"/>
</dbReference>
<dbReference type="RefSeq" id="WP_379948036.1">
    <property type="nucleotide sequence ID" value="NZ_JBHMAF010000017.1"/>
</dbReference>
<evidence type="ECO:0000313" key="7">
    <source>
        <dbReference type="Proteomes" id="UP001589609"/>
    </source>
</evidence>
<dbReference type="CDD" id="cd05013">
    <property type="entry name" value="SIS_RpiR"/>
    <property type="match status" value="1"/>
</dbReference>
<accession>A0ABV5WB03</accession>
<evidence type="ECO:0000313" key="6">
    <source>
        <dbReference type="EMBL" id="MFB9757773.1"/>
    </source>
</evidence>